<sequence>MGTSSVDELGVDMVLVGLVVDGISVWVGDAGRSNGEEWWRLGYGKWTGGEKKDRCCAAREWLMGLLEMGKFEAQVVGMERLARWVERSGSRAMLELFITNGDGGKSMMMMKDGIEKKNQTWFFCQVTRMILLQKFRLKKNS</sequence>
<dbReference type="Proteomes" id="UP001472677">
    <property type="component" value="Unassembled WGS sequence"/>
</dbReference>
<name>A0ABR2EEY3_9ROSI</name>
<protein>
    <submittedName>
        <fullName evidence="1">Uncharacterized protein</fullName>
    </submittedName>
</protein>
<evidence type="ECO:0000313" key="1">
    <source>
        <dbReference type="EMBL" id="KAK8557875.1"/>
    </source>
</evidence>
<dbReference type="EMBL" id="JBBPBM010000016">
    <property type="protein sequence ID" value="KAK8557875.1"/>
    <property type="molecule type" value="Genomic_DNA"/>
</dbReference>
<accession>A0ABR2EEY3</accession>
<keyword evidence="2" id="KW-1185">Reference proteome</keyword>
<evidence type="ECO:0000313" key="2">
    <source>
        <dbReference type="Proteomes" id="UP001472677"/>
    </source>
</evidence>
<organism evidence="1 2">
    <name type="scientific">Hibiscus sabdariffa</name>
    <name type="common">roselle</name>
    <dbReference type="NCBI Taxonomy" id="183260"/>
    <lineage>
        <taxon>Eukaryota</taxon>
        <taxon>Viridiplantae</taxon>
        <taxon>Streptophyta</taxon>
        <taxon>Embryophyta</taxon>
        <taxon>Tracheophyta</taxon>
        <taxon>Spermatophyta</taxon>
        <taxon>Magnoliopsida</taxon>
        <taxon>eudicotyledons</taxon>
        <taxon>Gunneridae</taxon>
        <taxon>Pentapetalae</taxon>
        <taxon>rosids</taxon>
        <taxon>malvids</taxon>
        <taxon>Malvales</taxon>
        <taxon>Malvaceae</taxon>
        <taxon>Malvoideae</taxon>
        <taxon>Hibiscus</taxon>
    </lineage>
</organism>
<reference evidence="1 2" key="1">
    <citation type="journal article" date="2024" name="G3 (Bethesda)">
        <title>Genome assembly of Hibiscus sabdariffa L. provides insights into metabolisms of medicinal natural products.</title>
        <authorList>
            <person name="Kim T."/>
        </authorList>
    </citation>
    <scope>NUCLEOTIDE SEQUENCE [LARGE SCALE GENOMIC DNA]</scope>
    <source>
        <strain evidence="1">TK-2024</strain>
        <tissue evidence="1">Old leaves</tissue>
    </source>
</reference>
<gene>
    <name evidence="1" type="ORF">V6N12_010098</name>
</gene>
<proteinExistence type="predicted"/>
<comment type="caution">
    <text evidence="1">The sequence shown here is derived from an EMBL/GenBank/DDBJ whole genome shotgun (WGS) entry which is preliminary data.</text>
</comment>